<evidence type="ECO:0000256" key="1">
    <source>
        <dbReference type="SAM" id="Phobius"/>
    </source>
</evidence>
<feature type="domain" description="CD-NTase-associated protein 15" evidence="2">
    <location>
        <begin position="77"/>
        <end position="200"/>
    </location>
</feature>
<dbReference type="RefSeq" id="WP_092044050.1">
    <property type="nucleotide sequence ID" value="NZ_FOTK01000026.1"/>
</dbReference>
<evidence type="ECO:0000313" key="3">
    <source>
        <dbReference type="EMBL" id="SFM31289.1"/>
    </source>
</evidence>
<dbReference type="AlphaFoldDB" id="A0A1I4PU23"/>
<proteinExistence type="predicted"/>
<dbReference type="EMBL" id="FOTK01000026">
    <property type="protein sequence ID" value="SFM31289.1"/>
    <property type="molecule type" value="Genomic_DNA"/>
</dbReference>
<evidence type="ECO:0000259" key="2">
    <source>
        <dbReference type="Pfam" id="PF18153"/>
    </source>
</evidence>
<protein>
    <recommendedName>
        <fullName evidence="2">CD-NTase-associated protein 15 domain-containing protein</fullName>
    </recommendedName>
</protein>
<keyword evidence="1" id="KW-0472">Membrane</keyword>
<reference evidence="4" key="1">
    <citation type="submission" date="2016-10" db="EMBL/GenBank/DDBJ databases">
        <authorList>
            <person name="Varghese N."/>
            <person name="Submissions S."/>
        </authorList>
    </citation>
    <scope>NUCLEOTIDE SEQUENCE [LARGE SCALE GENOMIC DNA]</scope>
    <source>
        <strain evidence="4">BL36</strain>
    </source>
</reference>
<evidence type="ECO:0000313" key="4">
    <source>
        <dbReference type="Proteomes" id="UP000199048"/>
    </source>
</evidence>
<sequence>MWALLTRARQVQILVALTVLVILGLQGISEWWTGQALSLPKSVSTVTFIVGVVFSLVANWTWRTVWRWLPFLNKVFFPDLNGTWTGTLQTTWKDPTTGLTPGPIPSKVTIRQGLFDISIRQVTGESTSHSNRVIAEADPNADRYRLWYSYDNRPKAEFHHRSTQHEGVAWLEISLADAPDTLIGQYYTARRTNGDMTLSRANP</sequence>
<keyword evidence="4" id="KW-1185">Reference proteome</keyword>
<gene>
    <name evidence="3" type="ORF">SAMN05192568_102668</name>
</gene>
<feature type="transmembrane region" description="Helical" evidence="1">
    <location>
        <begin position="43"/>
        <end position="62"/>
    </location>
</feature>
<accession>A0A1I4PU23</accession>
<dbReference type="Pfam" id="PF18153">
    <property type="entry name" value="Cap15_CD_rec"/>
    <property type="match status" value="1"/>
</dbReference>
<keyword evidence="1" id="KW-1133">Transmembrane helix</keyword>
<keyword evidence="1" id="KW-0812">Transmembrane</keyword>
<dbReference type="STRING" id="582667.SAMN05192568_102668"/>
<name>A0A1I4PU23_9HYPH</name>
<organism evidence="3 4">
    <name type="scientific">Methylobacterium pseudosasicola</name>
    <dbReference type="NCBI Taxonomy" id="582667"/>
    <lineage>
        <taxon>Bacteria</taxon>
        <taxon>Pseudomonadati</taxon>
        <taxon>Pseudomonadota</taxon>
        <taxon>Alphaproteobacteria</taxon>
        <taxon>Hyphomicrobiales</taxon>
        <taxon>Methylobacteriaceae</taxon>
        <taxon>Methylobacterium</taxon>
    </lineage>
</organism>
<dbReference type="Proteomes" id="UP000199048">
    <property type="component" value="Unassembled WGS sequence"/>
</dbReference>
<dbReference type="InterPro" id="IPR041208">
    <property type="entry name" value="Cap15"/>
</dbReference>
<dbReference type="OrthoDB" id="8453584at2"/>